<dbReference type="HOGENOM" id="CLU_001771_11_2_9"/>
<dbReference type="InterPro" id="IPR023214">
    <property type="entry name" value="HAD_sf"/>
</dbReference>
<dbReference type="InterPro" id="IPR059000">
    <property type="entry name" value="ATPase_P-type_domA"/>
</dbReference>
<keyword evidence="11" id="KW-0186">Copper</keyword>
<feature type="transmembrane region" description="Helical" evidence="14">
    <location>
        <begin position="164"/>
        <end position="186"/>
    </location>
</feature>
<dbReference type="InterPro" id="IPR036412">
    <property type="entry name" value="HAD-like_sf"/>
</dbReference>
<feature type="transmembrane region" description="Helical" evidence="14">
    <location>
        <begin position="85"/>
        <end position="114"/>
    </location>
</feature>
<keyword evidence="7" id="KW-0187">Copper transport</keyword>
<evidence type="ECO:0000256" key="5">
    <source>
        <dbReference type="ARBA" id="ARBA00022723"/>
    </source>
</evidence>
<keyword evidence="4 14" id="KW-0812">Transmembrane</keyword>
<evidence type="ECO:0000313" key="16">
    <source>
        <dbReference type="EMBL" id="ADU26546.1"/>
    </source>
</evidence>
<sequence length="749" mass="80178">MATTTLRIGGMTCTLCSAAIEAGLERLDGVDKASVSFASESAQVEYDDNLVNEERLGKEVERLGFWVEGDEEPPDAEQVRLHRQLAVLILSAVLTAPTLVCMVGCFNKACVVAITPGIHPSWIDYFFYYLHDWRLQFAVATPVQFIIGARFYKSAFFSLKNGVPTMDVLVVFGSSAAYFYSVYIVAFRFHSYTYCDEYAYLDASATIITLVLLGRYLEALAKNRVTASVRALLALRPKTARVLRNGEGVFVPVDELMHGEIVEVHPGEQLPADGVLVWGASSVDESALTGESLPVEKAAGSAVCAATLNQYGTFRYRVEQAGKDTKFAGILQFVENAQASKAPVQQMVDRVSAWFVPTVIAVATATFAVWYFGIDHMAALDQPLLNAIAVLVISCPCALGLATPAAMVVGLGRGARKGILIRSGEAMENLAQITQMVFDKTGTLTEGKPELTDFFSLAGAWKEGEQSALMRLAVASEKGSEHPLGIAIVAGATVFLEDRSDIPQAENCTAVPGGGVTATVESKHICLGTARFLEQNGAPVPDTSGWEARFKADGKSVVFLAVEGRARAALAFRDRIRKHAGFALEELRKQGLSLHLLTGDGEGAARAVASELRIDDCRARLLPEDKLEALRRLKADGWTAMVGDGINDAPALATADVGIAMGGGTDIAVEAGGVVLMQNDLTALPAAVRLARKTMRKIRQNLLWALLYNTVAISVAATGHLSPEASALAMACSSVSVLLNSLSLRHGEI</sequence>
<dbReference type="Pfam" id="PF00702">
    <property type="entry name" value="Hydrolase"/>
    <property type="match status" value="1"/>
</dbReference>
<dbReference type="Pfam" id="PF00122">
    <property type="entry name" value="E1-E2_ATPase"/>
    <property type="match status" value="1"/>
</dbReference>
<dbReference type="InterPro" id="IPR044492">
    <property type="entry name" value="P_typ_ATPase_HD_dom"/>
</dbReference>
<dbReference type="NCBIfam" id="TIGR01525">
    <property type="entry name" value="ATPase-IB_hvy"/>
    <property type="match status" value="1"/>
</dbReference>
<evidence type="ECO:0000256" key="11">
    <source>
        <dbReference type="ARBA" id="ARBA00023008"/>
    </source>
</evidence>
<keyword evidence="17" id="KW-1185">Reference proteome</keyword>
<keyword evidence="10 14" id="KW-1133">Transmembrane helix</keyword>
<feature type="transmembrane region" description="Helical" evidence="14">
    <location>
        <begin position="351"/>
        <end position="372"/>
    </location>
</feature>
<dbReference type="eggNOG" id="COG2217">
    <property type="taxonomic scope" value="Bacteria"/>
</dbReference>
<dbReference type="GO" id="GO:0016887">
    <property type="term" value="F:ATP hydrolysis activity"/>
    <property type="evidence" value="ECO:0007669"/>
    <property type="project" value="InterPro"/>
</dbReference>
<dbReference type="InterPro" id="IPR018303">
    <property type="entry name" value="ATPase_P-typ_P_site"/>
</dbReference>
<dbReference type="EC" id="7.2.2.8" evidence="3"/>
<dbReference type="SUPFAM" id="SSF81665">
    <property type="entry name" value="Calcium ATPase, transmembrane domain M"/>
    <property type="match status" value="1"/>
</dbReference>
<feature type="transmembrane region" description="Helical" evidence="14">
    <location>
        <begin position="702"/>
        <end position="721"/>
    </location>
</feature>
<evidence type="ECO:0000259" key="15">
    <source>
        <dbReference type="PROSITE" id="PS50846"/>
    </source>
</evidence>
<proteinExistence type="inferred from homology"/>
<dbReference type="InterPro" id="IPR027256">
    <property type="entry name" value="P-typ_ATPase_IB"/>
</dbReference>
<evidence type="ECO:0000256" key="1">
    <source>
        <dbReference type="ARBA" id="ARBA00004651"/>
    </source>
</evidence>
<dbReference type="PROSITE" id="PS50846">
    <property type="entry name" value="HMA_2"/>
    <property type="match status" value="1"/>
</dbReference>
<dbReference type="SFLD" id="SFLDG00002">
    <property type="entry name" value="C1.7:_P-type_atpase_like"/>
    <property type="match status" value="1"/>
</dbReference>
<dbReference type="PANTHER" id="PTHR43520">
    <property type="entry name" value="ATP7, ISOFORM B"/>
    <property type="match status" value="1"/>
</dbReference>
<keyword evidence="7" id="KW-0406">Ion transport</keyword>
<dbReference type="SUPFAM" id="SSF81653">
    <property type="entry name" value="Calcium ATPase, transduction domain A"/>
    <property type="match status" value="1"/>
</dbReference>
<dbReference type="Gene3D" id="2.70.150.10">
    <property type="entry name" value="Calcium-transporting ATPase, cytoplasmic transduction domain A"/>
    <property type="match status" value="1"/>
</dbReference>
<dbReference type="InterPro" id="IPR023298">
    <property type="entry name" value="ATPase_P-typ_TM_dom_sf"/>
</dbReference>
<feature type="domain" description="HMA" evidence="15">
    <location>
        <begin position="2"/>
        <end position="68"/>
    </location>
</feature>
<dbReference type="Gene3D" id="3.40.50.1000">
    <property type="entry name" value="HAD superfamily/HAD-like"/>
    <property type="match status" value="1"/>
</dbReference>
<dbReference type="PRINTS" id="PR00119">
    <property type="entry name" value="CATATPASE"/>
</dbReference>
<keyword evidence="8 14" id="KW-0067">ATP-binding</keyword>
<dbReference type="CDD" id="cd02094">
    <property type="entry name" value="P-type_ATPase_Cu-like"/>
    <property type="match status" value="1"/>
</dbReference>
<dbReference type="InterPro" id="IPR006121">
    <property type="entry name" value="HMA_dom"/>
</dbReference>
<dbReference type="InterPro" id="IPR023299">
    <property type="entry name" value="ATPase_P-typ_cyto_dom_N"/>
</dbReference>
<keyword evidence="6 14" id="KW-0547">Nucleotide-binding</keyword>
<evidence type="ECO:0000256" key="13">
    <source>
        <dbReference type="ARBA" id="ARBA00049289"/>
    </source>
</evidence>
<dbReference type="PANTHER" id="PTHR43520:SF8">
    <property type="entry name" value="P-TYPE CU(+) TRANSPORTER"/>
    <property type="match status" value="1"/>
</dbReference>
<dbReference type="GO" id="GO:0005524">
    <property type="term" value="F:ATP binding"/>
    <property type="evidence" value="ECO:0007669"/>
    <property type="project" value="UniProtKB-UniRule"/>
</dbReference>
<name>E6U446_ETHHY</name>
<dbReference type="SUPFAM" id="SSF56784">
    <property type="entry name" value="HAD-like"/>
    <property type="match status" value="1"/>
</dbReference>
<protein>
    <recommendedName>
        <fullName evidence="3">P-type Cu(+) transporter</fullName>
        <ecNumber evidence="3">7.2.2.8</ecNumber>
    </recommendedName>
</protein>
<accession>E6U446</accession>
<dbReference type="SFLD" id="SFLDF00027">
    <property type="entry name" value="p-type_atpase"/>
    <property type="match status" value="1"/>
</dbReference>
<dbReference type="KEGG" id="eha:Ethha_0993"/>
<keyword evidence="7" id="KW-0813">Transport</keyword>
<dbReference type="GO" id="GO:0005886">
    <property type="term" value="C:plasma membrane"/>
    <property type="evidence" value="ECO:0007669"/>
    <property type="project" value="UniProtKB-SubCell"/>
</dbReference>
<keyword evidence="12 14" id="KW-0472">Membrane</keyword>
<dbReference type="RefSeq" id="WP_013484907.1">
    <property type="nucleotide sequence ID" value="NC_014828.1"/>
</dbReference>
<dbReference type="Pfam" id="PF00403">
    <property type="entry name" value="HMA"/>
    <property type="match status" value="1"/>
</dbReference>
<dbReference type="Gene3D" id="3.30.70.100">
    <property type="match status" value="1"/>
</dbReference>
<dbReference type="AlphaFoldDB" id="E6U446"/>
<evidence type="ECO:0000256" key="2">
    <source>
        <dbReference type="ARBA" id="ARBA00006024"/>
    </source>
</evidence>
<dbReference type="NCBIfam" id="TIGR01494">
    <property type="entry name" value="ATPase_P-type"/>
    <property type="match status" value="2"/>
</dbReference>
<evidence type="ECO:0000256" key="14">
    <source>
        <dbReference type="RuleBase" id="RU362081"/>
    </source>
</evidence>
<dbReference type="SFLD" id="SFLDS00003">
    <property type="entry name" value="Haloacid_Dehalogenase"/>
    <property type="match status" value="1"/>
</dbReference>
<keyword evidence="9" id="KW-1278">Translocase</keyword>
<organism evidence="16 17">
    <name type="scientific">Ethanoligenens harbinense (strain DSM 18485 / JCM 12961 / CGMCC 1.5033 / YUAN-3)</name>
    <dbReference type="NCBI Taxonomy" id="663278"/>
    <lineage>
        <taxon>Bacteria</taxon>
        <taxon>Bacillati</taxon>
        <taxon>Bacillota</taxon>
        <taxon>Clostridia</taxon>
        <taxon>Eubacteriales</taxon>
        <taxon>Oscillospiraceae</taxon>
        <taxon>Ethanoligenens</taxon>
    </lineage>
</organism>
<comment type="subcellular location">
    <subcellularLocation>
        <location evidence="1">Cell membrane</location>
        <topology evidence="1">Multi-pass membrane protein</topology>
    </subcellularLocation>
</comment>
<dbReference type="InterPro" id="IPR036163">
    <property type="entry name" value="HMA_dom_sf"/>
</dbReference>
<dbReference type="PROSITE" id="PS00154">
    <property type="entry name" value="ATPASE_E1_E2"/>
    <property type="match status" value="1"/>
</dbReference>
<dbReference type="GO" id="GO:0043682">
    <property type="term" value="F:P-type divalent copper transporter activity"/>
    <property type="evidence" value="ECO:0007669"/>
    <property type="project" value="TreeGrafter"/>
</dbReference>
<evidence type="ECO:0000256" key="4">
    <source>
        <dbReference type="ARBA" id="ARBA00022692"/>
    </source>
</evidence>
<dbReference type="EMBL" id="CP002400">
    <property type="protein sequence ID" value="ADU26546.1"/>
    <property type="molecule type" value="Genomic_DNA"/>
</dbReference>
<dbReference type="InterPro" id="IPR008250">
    <property type="entry name" value="ATPase_P-typ_transduc_dom_A_sf"/>
</dbReference>
<dbReference type="GO" id="GO:0005507">
    <property type="term" value="F:copper ion binding"/>
    <property type="evidence" value="ECO:0007669"/>
    <property type="project" value="TreeGrafter"/>
</dbReference>
<dbReference type="FunFam" id="2.70.150.10:FF:000002">
    <property type="entry name" value="Copper-transporting ATPase 1, putative"/>
    <property type="match status" value="1"/>
</dbReference>
<comment type="catalytic activity">
    <reaction evidence="13">
        <text>Cu(+)(in) + ATP + H2O = Cu(+)(out) + ADP + phosphate + H(+)</text>
        <dbReference type="Rhea" id="RHEA:25792"/>
        <dbReference type="ChEBI" id="CHEBI:15377"/>
        <dbReference type="ChEBI" id="CHEBI:15378"/>
        <dbReference type="ChEBI" id="CHEBI:30616"/>
        <dbReference type="ChEBI" id="CHEBI:43474"/>
        <dbReference type="ChEBI" id="CHEBI:49552"/>
        <dbReference type="ChEBI" id="CHEBI:456216"/>
        <dbReference type="EC" id="7.2.2.8"/>
    </reaction>
</comment>
<dbReference type="InterPro" id="IPR001757">
    <property type="entry name" value="P_typ_ATPase"/>
</dbReference>
<evidence type="ECO:0000256" key="9">
    <source>
        <dbReference type="ARBA" id="ARBA00022967"/>
    </source>
</evidence>
<dbReference type="CDD" id="cd00371">
    <property type="entry name" value="HMA"/>
    <property type="match status" value="1"/>
</dbReference>
<feature type="transmembrane region" description="Helical" evidence="14">
    <location>
        <begin position="134"/>
        <end position="152"/>
    </location>
</feature>
<dbReference type="STRING" id="663278.Ethha_0993"/>
<dbReference type="PRINTS" id="PR00943">
    <property type="entry name" value="CUATPASE"/>
</dbReference>
<evidence type="ECO:0000256" key="7">
    <source>
        <dbReference type="ARBA" id="ARBA00022796"/>
    </source>
</evidence>
<keyword evidence="5 14" id="KW-0479">Metal-binding</keyword>
<dbReference type="FunFam" id="3.30.70.100:FF:000005">
    <property type="entry name" value="Copper-exporting P-type ATPase A"/>
    <property type="match status" value="1"/>
</dbReference>
<dbReference type="GO" id="GO:0140581">
    <property type="term" value="F:P-type monovalent copper transporter activity"/>
    <property type="evidence" value="ECO:0007669"/>
    <property type="project" value="UniProtKB-EC"/>
</dbReference>
<evidence type="ECO:0000256" key="3">
    <source>
        <dbReference type="ARBA" id="ARBA00012517"/>
    </source>
</evidence>
<evidence type="ECO:0000256" key="6">
    <source>
        <dbReference type="ARBA" id="ARBA00022741"/>
    </source>
</evidence>
<reference evidence="16 17" key="1">
    <citation type="submission" date="2010-12" db="EMBL/GenBank/DDBJ databases">
        <title>Complete sequence of Ethanoligenens harbinense YUAN-3.</title>
        <authorList>
            <person name="Lucas S."/>
            <person name="Copeland A."/>
            <person name="Lapidus A."/>
            <person name="Cheng J.-F."/>
            <person name="Bruce D."/>
            <person name="Goodwin L."/>
            <person name="Pitluck S."/>
            <person name="Chertkov O."/>
            <person name="Misra M."/>
            <person name="Detter J.C."/>
            <person name="Han C."/>
            <person name="Tapia R."/>
            <person name="Land M."/>
            <person name="Hauser L."/>
            <person name="Jeffries C."/>
            <person name="Kyrpides N."/>
            <person name="Ivanova N."/>
            <person name="Mikhailova N."/>
            <person name="Wang A."/>
            <person name="Mouttaki H."/>
            <person name="He Z."/>
            <person name="Zhou J."/>
            <person name="Hemme C.L."/>
            <person name="Woyke T."/>
        </authorList>
    </citation>
    <scope>NUCLEOTIDE SEQUENCE [LARGE SCALE GENOMIC DNA]</scope>
    <source>
        <strain evidence="17">DSM 18485 / JCM 12961 / CGMCC 1.5033 / YUAN-3</strain>
    </source>
</reference>
<gene>
    <name evidence="16" type="ordered locus">Ethha_0993</name>
</gene>
<comment type="similarity">
    <text evidence="2 14">Belongs to the cation transport ATPase (P-type) (TC 3.A.3) family. Type IB subfamily.</text>
</comment>
<feature type="transmembrane region" description="Helical" evidence="14">
    <location>
        <begin position="198"/>
        <end position="217"/>
    </location>
</feature>
<evidence type="ECO:0000256" key="12">
    <source>
        <dbReference type="ARBA" id="ARBA00023136"/>
    </source>
</evidence>
<dbReference type="Gene3D" id="3.40.1110.10">
    <property type="entry name" value="Calcium-transporting ATPase, cytoplasmic domain N"/>
    <property type="match status" value="1"/>
</dbReference>
<dbReference type="Proteomes" id="UP000001551">
    <property type="component" value="Chromosome"/>
</dbReference>
<evidence type="ECO:0000256" key="10">
    <source>
        <dbReference type="ARBA" id="ARBA00022989"/>
    </source>
</evidence>
<feature type="transmembrane region" description="Helical" evidence="14">
    <location>
        <begin position="384"/>
        <end position="412"/>
    </location>
</feature>
<dbReference type="GO" id="GO:0055070">
    <property type="term" value="P:copper ion homeostasis"/>
    <property type="evidence" value="ECO:0007669"/>
    <property type="project" value="TreeGrafter"/>
</dbReference>
<evidence type="ECO:0000313" key="17">
    <source>
        <dbReference type="Proteomes" id="UP000001551"/>
    </source>
</evidence>
<dbReference type="NCBIfam" id="TIGR01511">
    <property type="entry name" value="ATPase-IB1_Cu"/>
    <property type="match status" value="1"/>
</dbReference>
<dbReference type="SUPFAM" id="SSF55008">
    <property type="entry name" value="HMA, heavy metal-associated domain"/>
    <property type="match status" value="1"/>
</dbReference>
<evidence type="ECO:0000256" key="8">
    <source>
        <dbReference type="ARBA" id="ARBA00022840"/>
    </source>
</evidence>
<keyword evidence="14" id="KW-1003">Cell membrane</keyword>